<dbReference type="Proteomes" id="UP000748756">
    <property type="component" value="Unassembled WGS sequence"/>
</dbReference>
<comment type="caution">
    <text evidence="2">The sequence shown here is derived from an EMBL/GenBank/DDBJ whole genome shotgun (WGS) entry which is preliminary data.</text>
</comment>
<dbReference type="OrthoDB" id="432528at2759"/>
<feature type="chain" id="PRO_5040137940" evidence="1">
    <location>
        <begin position="26"/>
        <end position="235"/>
    </location>
</feature>
<dbReference type="GO" id="GO:0006108">
    <property type="term" value="P:malate metabolic process"/>
    <property type="evidence" value="ECO:0007669"/>
    <property type="project" value="InterPro"/>
</dbReference>
<feature type="signal peptide" evidence="1">
    <location>
        <begin position="1"/>
        <end position="25"/>
    </location>
</feature>
<dbReference type="InterPro" id="IPR001252">
    <property type="entry name" value="Malate_DH_AS"/>
</dbReference>
<organism evidence="2 3">
    <name type="scientific">Linnemannia schmuckeri</name>
    <dbReference type="NCBI Taxonomy" id="64567"/>
    <lineage>
        <taxon>Eukaryota</taxon>
        <taxon>Fungi</taxon>
        <taxon>Fungi incertae sedis</taxon>
        <taxon>Mucoromycota</taxon>
        <taxon>Mortierellomycotina</taxon>
        <taxon>Mortierellomycetes</taxon>
        <taxon>Mortierellales</taxon>
        <taxon>Mortierellaceae</taxon>
        <taxon>Linnemannia</taxon>
    </lineage>
</organism>
<dbReference type="PROSITE" id="PS00068">
    <property type="entry name" value="MDH"/>
    <property type="match status" value="1"/>
</dbReference>
<sequence length="235" mass="25648">MHGSTKRLPSLTATVVCFIAWKASAQSPGYSMAFTTVDERTFYFQGGGGTPLNTSESFYSLDLTHSWETVSPPWTPVHIVGPYPERLAALGNTMVYSRSLQTLTTLDLIRSSAFITHFDLATGTYEDLSGLPPTQVSLNATDGVAGAVDPTTNHVYIPGAYAGGTLMLDFDLVSRTATTLLLPAVASKTSGWSGYTFVWNEVRRSFFLWGGRGHSESSYFFEFKPGNVMPWTELV</sequence>
<reference evidence="2" key="1">
    <citation type="journal article" date="2020" name="Fungal Divers.">
        <title>Resolving the Mortierellaceae phylogeny through synthesis of multi-gene phylogenetics and phylogenomics.</title>
        <authorList>
            <person name="Vandepol N."/>
            <person name="Liber J."/>
            <person name="Desiro A."/>
            <person name="Na H."/>
            <person name="Kennedy M."/>
            <person name="Barry K."/>
            <person name="Grigoriev I.V."/>
            <person name="Miller A.N."/>
            <person name="O'Donnell K."/>
            <person name="Stajich J.E."/>
            <person name="Bonito G."/>
        </authorList>
    </citation>
    <scope>NUCLEOTIDE SEQUENCE</scope>
    <source>
        <strain evidence="2">NRRL 6426</strain>
    </source>
</reference>
<evidence type="ECO:0000313" key="2">
    <source>
        <dbReference type="EMBL" id="KAF9142470.1"/>
    </source>
</evidence>
<proteinExistence type="predicted"/>
<dbReference type="GO" id="GO:0016615">
    <property type="term" value="F:malate dehydrogenase activity"/>
    <property type="evidence" value="ECO:0007669"/>
    <property type="project" value="InterPro"/>
</dbReference>
<keyword evidence="1" id="KW-0732">Signal</keyword>
<accession>A0A9P5RTA1</accession>
<protein>
    <submittedName>
        <fullName evidence="2">Uncharacterized protein</fullName>
    </submittedName>
</protein>
<dbReference type="EMBL" id="JAAAUQ010001144">
    <property type="protein sequence ID" value="KAF9142470.1"/>
    <property type="molecule type" value="Genomic_DNA"/>
</dbReference>
<evidence type="ECO:0000256" key="1">
    <source>
        <dbReference type="SAM" id="SignalP"/>
    </source>
</evidence>
<dbReference type="AlphaFoldDB" id="A0A9P5RTA1"/>
<gene>
    <name evidence="2" type="ORF">BG015_000843</name>
</gene>
<keyword evidence="3" id="KW-1185">Reference proteome</keyword>
<evidence type="ECO:0000313" key="3">
    <source>
        <dbReference type="Proteomes" id="UP000748756"/>
    </source>
</evidence>
<name>A0A9P5RTA1_9FUNG</name>